<evidence type="ECO:0000313" key="2">
    <source>
        <dbReference type="EMBL" id="KAI0300164.1"/>
    </source>
</evidence>
<sequence length="199" mass="21257">MLKNTMSSLAMITERPTLPSLRSLALPMHGVPSKMTSPSVHDLCKYRDQSDPWQGRRQEIYPHESSTPPPPSISGTLPSTPHDSVLPLPLPTYRGNPPDPSVRLVLTDSFENADAALVLCSAGASNTSNVPRMISSPDALGGIKPGAPLLVVGPALERIRRPGTALGKGARMHPYRIVHPTTLAPNSPVASGTHYPSRK</sequence>
<name>A0AAD4M3P5_9AGAM</name>
<gene>
    <name evidence="2" type="ORF">B0F90DRAFT_1725595</name>
</gene>
<accession>A0AAD4M3P5</accession>
<evidence type="ECO:0000256" key="1">
    <source>
        <dbReference type="SAM" id="MobiDB-lite"/>
    </source>
</evidence>
<dbReference type="AlphaFoldDB" id="A0AAD4M3P5"/>
<keyword evidence="3" id="KW-1185">Reference proteome</keyword>
<proteinExistence type="predicted"/>
<dbReference type="Proteomes" id="UP001203297">
    <property type="component" value="Unassembled WGS sequence"/>
</dbReference>
<organism evidence="2 3">
    <name type="scientific">Multifurca ochricompacta</name>
    <dbReference type="NCBI Taxonomy" id="376703"/>
    <lineage>
        <taxon>Eukaryota</taxon>
        <taxon>Fungi</taxon>
        <taxon>Dikarya</taxon>
        <taxon>Basidiomycota</taxon>
        <taxon>Agaricomycotina</taxon>
        <taxon>Agaricomycetes</taxon>
        <taxon>Russulales</taxon>
        <taxon>Russulaceae</taxon>
        <taxon>Multifurca</taxon>
    </lineage>
</organism>
<feature type="region of interest" description="Disordered" evidence="1">
    <location>
        <begin position="60"/>
        <end position="100"/>
    </location>
</feature>
<protein>
    <submittedName>
        <fullName evidence="2">Uncharacterized protein</fullName>
    </submittedName>
</protein>
<reference evidence="2" key="1">
    <citation type="journal article" date="2022" name="New Phytol.">
        <title>Evolutionary transition to the ectomycorrhizal habit in the genomes of a hyperdiverse lineage of mushroom-forming fungi.</title>
        <authorList>
            <person name="Looney B."/>
            <person name="Miyauchi S."/>
            <person name="Morin E."/>
            <person name="Drula E."/>
            <person name="Courty P.E."/>
            <person name="Kohler A."/>
            <person name="Kuo A."/>
            <person name="LaButti K."/>
            <person name="Pangilinan J."/>
            <person name="Lipzen A."/>
            <person name="Riley R."/>
            <person name="Andreopoulos W."/>
            <person name="He G."/>
            <person name="Johnson J."/>
            <person name="Nolan M."/>
            <person name="Tritt A."/>
            <person name="Barry K.W."/>
            <person name="Grigoriev I.V."/>
            <person name="Nagy L.G."/>
            <person name="Hibbett D."/>
            <person name="Henrissat B."/>
            <person name="Matheny P.B."/>
            <person name="Labbe J."/>
            <person name="Martin F.M."/>
        </authorList>
    </citation>
    <scope>NUCLEOTIDE SEQUENCE</scope>
    <source>
        <strain evidence="2">BPL690</strain>
    </source>
</reference>
<comment type="caution">
    <text evidence="2">The sequence shown here is derived from an EMBL/GenBank/DDBJ whole genome shotgun (WGS) entry which is preliminary data.</text>
</comment>
<evidence type="ECO:0000313" key="3">
    <source>
        <dbReference type="Proteomes" id="UP001203297"/>
    </source>
</evidence>
<dbReference type="EMBL" id="WTXG01000019">
    <property type="protein sequence ID" value="KAI0300164.1"/>
    <property type="molecule type" value="Genomic_DNA"/>
</dbReference>